<keyword evidence="8 12" id="KW-0630">Potassium</keyword>
<evidence type="ECO:0000256" key="11">
    <source>
        <dbReference type="ARBA" id="ARBA00023136"/>
    </source>
</evidence>
<dbReference type="Proteomes" id="UP001139353">
    <property type="component" value="Unassembled WGS sequence"/>
</dbReference>
<evidence type="ECO:0000256" key="2">
    <source>
        <dbReference type="ARBA" id="ARBA00007019"/>
    </source>
</evidence>
<evidence type="ECO:0000256" key="5">
    <source>
        <dbReference type="ARBA" id="ARBA00022538"/>
    </source>
</evidence>
<reference evidence="15" key="1">
    <citation type="submission" date="2021-11" db="EMBL/GenBank/DDBJ databases">
        <title>BS-T2-15 a new species belonging to the Comamonadaceae family isolated from the soil of a French oak forest.</title>
        <authorList>
            <person name="Mieszkin S."/>
            <person name="Alain K."/>
        </authorList>
    </citation>
    <scope>NUCLEOTIDE SEQUENCE</scope>
    <source>
        <strain evidence="15">BS-T2-15</strain>
    </source>
</reference>
<dbReference type="InterPro" id="IPR053951">
    <property type="entry name" value="K_trans_N"/>
</dbReference>
<dbReference type="Pfam" id="PF22776">
    <property type="entry name" value="K_trans_C"/>
    <property type="match status" value="1"/>
</dbReference>
<organism evidence="15 16">
    <name type="scientific">Scleromatobacter humisilvae</name>
    <dbReference type="NCBI Taxonomy" id="2897159"/>
    <lineage>
        <taxon>Bacteria</taxon>
        <taxon>Pseudomonadati</taxon>
        <taxon>Pseudomonadota</taxon>
        <taxon>Betaproteobacteria</taxon>
        <taxon>Burkholderiales</taxon>
        <taxon>Sphaerotilaceae</taxon>
        <taxon>Scleromatobacter</taxon>
    </lineage>
</organism>
<dbReference type="InterPro" id="IPR023051">
    <property type="entry name" value="Kup"/>
</dbReference>
<feature type="transmembrane region" description="Helical" evidence="12">
    <location>
        <begin position="288"/>
        <end position="312"/>
    </location>
</feature>
<name>A0A9X1YSH5_9BURK</name>
<evidence type="ECO:0000256" key="7">
    <source>
        <dbReference type="ARBA" id="ARBA00022847"/>
    </source>
</evidence>
<comment type="catalytic activity">
    <reaction evidence="12">
        <text>K(+)(in) + H(+)(in) = K(+)(out) + H(+)(out)</text>
        <dbReference type="Rhea" id="RHEA:28490"/>
        <dbReference type="ChEBI" id="CHEBI:15378"/>
        <dbReference type="ChEBI" id="CHEBI:29103"/>
    </reaction>
</comment>
<dbReference type="GO" id="GO:0015079">
    <property type="term" value="F:potassium ion transmembrane transporter activity"/>
    <property type="evidence" value="ECO:0007669"/>
    <property type="project" value="UniProtKB-UniRule"/>
</dbReference>
<feature type="transmembrane region" description="Helical" evidence="12">
    <location>
        <begin position="171"/>
        <end position="197"/>
    </location>
</feature>
<dbReference type="AlphaFoldDB" id="A0A9X1YSH5"/>
<comment type="subcellular location">
    <subcellularLocation>
        <location evidence="12">Cell membrane</location>
        <topology evidence="12">Multi-pass membrane protein</topology>
    </subcellularLocation>
    <subcellularLocation>
        <location evidence="1">Membrane</location>
        <topology evidence="1">Multi-pass membrane protein</topology>
    </subcellularLocation>
</comment>
<comment type="similarity">
    <text evidence="2 12">Belongs to the HAK/KUP transporter (TC 2.A.72) family.</text>
</comment>
<dbReference type="RefSeq" id="WP_275684427.1">
    <property type="nucleotide sequence ID" value="NZ_JAJLJH010000008.1"/>
</dbReference>
<evidence type="ECO:0000259" key="14">
    <source>
        <dbReference type="Pfam" id="PF22776"/>
    </source>
</evidence>
<evidence type="ECO:0000256" key="8">
    <source>
        <dbReference type="ARBA" id="ARBA00022958"/>
    </source>
</evidence>
<dbReference type="Pfam" id="PF02705">
    <property type="entry name" value="K_trans"/>
    <property type="match status" value="1"/>
</dbReference>
<dbReference type="GO" id="GO:0015293">
    <property type="term" value="F:symporter activity"/>
    <property type="evidence" value="ECO:0007669"/>
    <property type="project" value="UniProtKB-UniRule"/>
</dbReference>
<keyword evidence="4 12" id="KW-1003">Cell membrane</keyword>
<protein>
    <recommendedName>
        <fullName evidence="12">Probable potassium transport system protein Kup</fullName>
    </recommendedName>
</protein>
<dbReference type="GO" id="GO:0005886">
    <property type="term" value="C:plasma membrane"/>
    <property type="evidence" value="ECO:0007669"/>
    <property type="project" value="UniProtKB-SubCell"/>
</dbReference>
<evidence type="ECO:0000256" key="12">
    <source>
        <dbReference type="HAMAP-Rule" id="MF_01522"/>
    </source>
</evidence>
<evidence type="ECO:0000256" key="10">
    <source>
        <dbReference type="ARBA" id="ARBA00023065"/>
    </source>
</evidence>
<evidence type="ECO:0000313" key="16">
    <source>
        <dbReference type="Proteomes" id="UP001139353"/>
    </source>
</evidence>
<keyword evidence="7 12" id="KW-0769">Symport</keyword>
<feature type="transmembrane region" description="Helical" evidence="12">
    <location>
        <begin position="398"/>
        <end position="420"/>
    </location>
</feature>
<dbReference type="EMBL" id="JAJLJH010000008">
    <property type="protein sequence ID" value="MCK9688386.1"/>
    <property type="molecule type" value="Genomic_DNA"/>
</dbReference>
<proteinExistence type="inferred from homology"/>
<feature type="transmembrane region" description="Helical" evidence="12">
    <location>
        <begin position="217"/>
        <end position="236"/>
    </location>
</feature>
<feature type="transmembrane region" description="Helical" evidence="12">
    <location>
        <begin position="345"/>
        <end position="364"/>
    </location>
</feature>
<evidence type="ECO:0000256" key="3">
    <source>
        <dbReference type="ARBA" id="ARBA00022448"/>
    </source>
</evidence>
<keyword evidence="3 12" id="KW-0813">Transport</keyword>
<keyword evidence="10 12" id="KW-0406">Ion transport</keyword>
<feature type="domain" description="K+ potassium transporter integral membrane" evidence="13">
    <location>
        <begin position="13"/>
        <end position="461"/>
    </location>
</feature>
<keyword evidence="16" id="KW-1185">Reference proteome</keyword>
<evidence type="ECO:0000259" key="13">
    <source>
        <dbReference type="Pfam" id="PF02705"/>
    </source>
</evidence>
<feature type="domain" description="K+ potassium transporter C-terminal" evidence="14">
    <location>
        <begin position="477"/>
        <end position="625"/>
    </location>
</feature>
<dbReference type="InterPro" id="IPR053952">
    <property type="entry name" value="K_trans_C"/>
</dbReference>
<gene>
    <name evidence="12" type="primary">kup</name>
    <name evidence="15" type="ORF">LPC04_21980</name>
</gene>
<comment type="caution">
    <text evidence="15">The sequence shown here is derived from an EMBL/GenBank/DDBJ whole genome shotgun (WGS) entry which is preliminary data.</text>
</comment>
<feature type="transmembrane region" description="Helical" evidence="12">
    <location>
        <begin position="142"/>
        <end position="159"/>
    </location>
</feature>
<dbReference type="HAMAP" id="MF_01522">
    <property type="entry name" value="Kup"/>
    <property type="match status" value="1"/>
</dbReference>
<dbReference type="PANTHER" id="PTHR30540:SF79">
    <property type="entry name" value="LOW AFFINITY POTASSIUM TRANSPORT SYSTEM PROTEIN KUP"/>
    <property type="match status" value="1"/>
</dbReference>
<feature type="transmembrane region" description="Helical" evidence="12">
    <location>
        <begin position="103"/>
        <end position="122"/>
    </location>
</feature>
<keyword evidence="9 12" id="KW-1133">Transmembrane helix</keyword>
<feature type="transmembrane region" description="Helical" evidence="12">
    <location>
        <begin position="47"/>
        <end position="71"/>
    </location>
</feature>
<accession>A0A9X1YSH5</accession>
<keyword evidence="6 12" id="KW-0812">Transmembrane</keyword>
<sequence>MDTAHRRQALLPLTLGAIGVVYGDIGTSPLYTMSTIFGPEGGVPLDARHLAGAASTIFWALMLVVTLKYVILILRADNRGEGGIMALTALATQAAGGTARRRAFLLLLGLFGAALFYGDSVITPAMSVVSAVEGLEVVEPGLKRFVLPIAVGVLIGLFLMQRKGTAVVGKLFGPIIVLWFLLLAGTGIQQISAYPAILQAFNPLLALHFLVERGPLVFAAVGAIVLALTGAEALYADMGHFGSKPIQLAWLGLVLPALTLNYLGQAALLIRDPKALDNPFFHLFPQGWLLPIVVLATMATVIASQAVISGAFSMTRQAIQLGFLPRMQVIYTSAREAGQIYLPRVNWILLFAVIMAALGFGSSAAMASAYGIAVTVTMLITTMLTFFVVRNLWGLPRWLAWSGTGVFFAFDLLLVTSCSIKFVQGGWFPIVLGLAIFTVMSTWKRGRELLIDSIRQDDPELLPFIQSLAEHVEQRAPRTAVFMVANPDTVPQALMHNLKHNCVLHEQNVILSVIFHERAYVEGDEVVVVTPLAEGFWRVGINYGFMNLPDIPEALKICESHGIDLEPMRTSYFVSRETVVPTRGDGMWQWRERLFAAMSRNAGSVVEFFKIPNNAVIELGTRVQI</sequence>
<evidence type="ECO:0000256" key="1">
    <source>
        <dbReference type="ARBA" id="ARBA00004141"/>
    </source>
</evidence>
<dbReference type="PANTHER" id="PTHR30540">
    <property type="entry name" value="OSMOTIC STRESS POTASSIUM TRANSPORTER"/>
    <property type="match status" value="1"/>
</dbReference>
<evidence type="ECO:0000256" key="9">
    <source>
        <dbReference type="ARBA" id="ARBA00022989"/>
    </source>
</evidence>
<keyword evidence="11 12" id="KW-0472">Membrane</keyword>
<feature type="transmembrane region" description="Helical" evidence="12">
    <location>
        <begin position="248"/>
        <end position="268"/>
    </location>
</feature>
<feature type="transmembrane region" description="Helical" evidence="12">
    <location>
        <begin position="426"/>
        <end position="443"/>
    </location>
</feature>
<dbReference type="InterPro" id="IPR003855">
    <property type="entry name" value="K+_transporter"/>
</dbReference>
<evidence type="ECO:0000256" key="4">
    <source>
        <dbReference type="ARBA" id="ARBA00022475"/>
    </source>
</evidence>
<comment type="function">
    <text evidence="12">Transport of potassium into the cell. Likely operates as a K(+):H(+) symporter.</text>
</comment>
<evidence type="ECO:0000256" key="6">
    <source>
        <dbReference type="ARBA" id="ARBA00022692"/>
    </source>
</evidence>
<evidence type="ECO:0000313" key="15">
    <source>
        <dbReference type="EMBL" id="MCK9688386.1"/>
    </source>
</evidence>
<feature type="transmembrane region" description="Helical" evidence="12">
    <location>
        <begin position="370"/>
        <end position="389"/>
    </location>
</feature>
<keyword evidence="5 12" id="KW-0633">Potassium transport</keyword>